<dbReference type="EMBL" id="BJOV01000003">
    <property type="protein sequence ID" value="GEE00901.1"/>
    <property type="molecule type" value="Genomic_DNA"/>
</dbReference>
<organism evidence="3 4">
    <name type="scientific">Gordonia spumicola</name>
    <dbReference type="NCBI Taxonomy" id="589161"/>
    <lineage>
        <taxon>Bacteria</taxon>
        <taxon>Bacillati</taxon>
        <taxon>Actinomycetota</taxon>
        <taxon>Actinomycetes</taxon>
        <taxon>Mycobacteriales</taxon>
        <taxon>Gordoniaceae</taxon>
        <taxon>Gordonia</taxon>
    </lineage>
</organism>
<keyword evidence="1" id="KW-0472">Membrane</keyword>
<dbReference type="Pfam" id="PF02470">
    <property type="entry name" value="MlaD"/>
    <property type="match status" value="1"/>
</dbReference>
<dbReference type="PANTHER" id="PTHR33371:SF18">
    <property type="entry name" value="MCE-FAMILY PROTEIN MCE3C"/>
    <property type="match status" value="1"/>
</dbReference>
<dbReference type="Proteomes" id="UP000444960">
    <property type="component" value="Unassembled WGS sequence"/>
</dbReference>
<dbReference type="InterPro" id="IPR052336">
    <property type="entry name" value="MlaD_Phospholipid_Transporter"/>
</dbReference>
<feature type="transmembrane region" description="Helical" evidence="1">
    <location>
        <begin position="30"/>
        <end position="50"/>
    </location>
</feature>
<dbReference type="RefSeq" id="WP_161894772.1">
    <property type="nucleotide sequence ID" value="NZ_BJOV01000003.1"/>
</dbReference>
<dbReference type="InterPro" id="IPR003399">
    <property type="entry name" value="Mce/MlaD"/>
</dbReference>
<evidence type="ECO:0000259" key="2">
    <source>
        <dbReference type="Pfam" id="PF02470"/>
    </source>
</evidence>
<sequence>MFLVRLIDVFVGIIEFVFRPEKRGQGSSPATLGGLGIVTLVVLVVLAIGIPQLTYRTSTSPYAAELANAEGLTTNDPVLVAGVPAGRIEAIRLAGDRVRVEFRLDDDQPLGGQTRAGVRLRTVLGKRYLNVIPAGHGSVGADNTIPLSRTDTSFTLDDFSAAAVDSSATIDPTVIRSMMSTMKSIVPDSDDLSAALSGAGGAALAISGTGRQLDQLLTIARTLADVTSRQAQTVSSAFADTQNIVQTLVVRKVVMTRLADNLRLVLGTMAQTFPQVPMGELTRNVVSVTDTLKRNSANIDQILVNLPPAMRTIVDSTGNGNWADVVSPSAVIPDGLLCVLGVMQGCSA</sequence>
<dbReference type="GO" id="GO:0005576">
    <property type="term" value="C:extracellular region"/>
    <property type="evidence" value="ECO:0007669"/>
    <property type="project" value="TreeGrafter"/>
</dbReference>
<dbReference type="AlphaFoldDB" id="A0A7I9V755"/>
<feature type="domain" description="Mce/MlaD" evidence="2">
    <location>
        <begin position="59"/>
        <end position="133"/>
    </location>
</feature>
<accession>A0A7I9V755</accession>
<reference evidence="4" key="1">
    <citation type="submission" date="2019-06" db="EMBL/GenBank/DDBJ databases">
        <title>Gordonia isolated from sludge of a wastewater treatment plant.</title>
        <authorList>
            <person name="Tamura T."/>
            <person name="Aoyama K."/>
            <person name="Kang Y."/>
            <person name="Saito S."/>
            <person name="Akiyama N."/>
            <person name="Yazawa K."/>
            <person name="Gonoi T."/>
            <person name="Mikami Y."/>
        </authorList>
    </citation>
    <scope>NUCLEOTIDE SEQUENCE [LARGE SCALE GENOMIC DNA]</scope>
    <source>
        <strain evidence="4">NBRC 107696</strain>
    </source>
</reference>
<name>A0A7I9V755_9ACTN</name>
<evidence type="ECO:0000256" key="1">
    <source>
        <dbReference type="SAM" id="Phobius"/>
    </source>
</evidence>
<evidence type="ECO:0000313" key="3">
    <source>
        <dbReference type="EMBL" id="GEE00901.1"/>
    </source>
</evidence>
<keyword evidence="1" id="KW-1133">Transmembrane helix</keyword>
<comment type="caution">
    <text evidence="3">The sequence shown here is derived from an EMBL/GenBank/DDBJ whole genome shotgun (WGS) entry which is preliminary data.</text>
</comment>
<gene>
    <name evidence="3" type="ORF">nbrc107696_13470</name>
</gene>
<proteinExistence type="predicted"/>
<dbReference type="PANTHER" id="PTHR33371">
    <property type="entry name" value="INTERMEMBRANE PHOSPHOLIPID TRANSPORT SYSTEM BINDING PROTEIN MLAD-RELATED"/>
    <property type="match status" value="1"/>
</dbReference>
<keyword evidence="4" id="KW-1185">Reference proteome</keyword>
<dbReference type="OrthoDB" id="3456055at2"/>
<protein>
    <submittedName>
        <fullName evidence="3">Putative Mce family protein</fullName>
    </submittedName>
</protein>
<evidence type="ECO:0000313" key="4">
    <source>
        <dbReference type="Proteomes" id="UP000444960"/>
    </source>
</evidence>
<keyword evidence="1" id="KW-0812">Transmembrane</keyword>